<evidence type="ECO:0000259" key="10">
    <source>
        <dbReference type="PROSITE" id="PS50885"/>
    </source>
</evidence>
<evidence type="ECO:0000256" key="2">
    <source>
        <dbReference type="ARBA" id="ARBA00022692"/>
    </source>
</evidence>
<evidence type="ECO:0000256" key="3">
    <source>
        <dbReference type="ARBA" id="ARBA00022989"/>
    </source>
</evidence>
<evidence type="ECO:0000256" key="1">
    <source>
        <dbReference type="ARBA" id="ARBA00004141"/>
    </source>
</evidence>
<dbReference type="CDD" id="cd06225">
    <property type="entry name" value="HAMP"/>
    <property type="match status" value="1"/>
</dbReference>
<evidence type="ECO:0000313" key="11">
    <source>
        <dbReference type="EMBL" id="SJN58010.1"/>
    </source>
</evidence>
<dbReference type="Proteomes" id="UP000188276">
    <property type="component" value="Unassembled WGS sequence"/>
</dbReference>
<protein>
    <submittedName>
        <fullName evidence="11">Methyl-accepting chemotaxis protein CtpH</fullName>
    </submittedName>
</protein>
<dbReference type="AlphaFoldDB" id="A0A1R4LN49"/>
<keyword evidence="12" id="KW-1185">Reference proteome</keyword>
<keyword evidence="3 8" id="KW-1133">Transmembrane helix</keyword>
<name>A0A1R4LN49_VIBR1</name>
<dbReference type="PANTHER" id="PTHR32089">
    <property type="entry name" value="METHYL-ACCEPTING CHEMOTAXIS PROTEIN MCPB"/>
    <property type="match status" value="1"/>
</dbReference>
<dbReference type="InterPro" id="IPR003660">
    <property type="entry name" value="HAMP_dom"/>
</dbReference>
<keyword evidence="2 8" id="KW-0812">Transmembrane</keyword>
<dbReference type="InterPro" id="IPR004090">
    <property type="entry name" value="Chemotax_Me-accpt_rcpt"/>
</dbReference>
<dbReference type="PRINTS" id="PR00260">
    <property type="entry name" value="CHEMTRNSDUCR"/>
</dbReference>
<dbReference type="RefSeq" id="WP_077336553.1">
    <property type="nucleotide sequence ID" value="NZ_FULE01000034.1"/>
</dbReference>
<feature type="transmembrane region" description="Helical" evidence="8">
    <location>
        <begin position="178"/>
        <end position="201"/>
    </location>
</feature>
<feature type="domain" description="HAMP" evidence="10">
    <location>
        <begin position="199"/>
        <end position="253"/>
    </location>
</feature>
<dbReference type="PROSITE" id="PS50885">
    <property type="entry name" value="HAMP"/>
    <property type="match status" value="1"/>
</dbReference>
<dbReference type="SUPFAM" id="SSF58104">
    <property type="entry name" value="Methyl-accepting chemotaxis protein (MCP) signaling domain"/>
    <property type="match status" value="1"/>
</dbReference>
<evidence type="ECO:0000256" key="8">
    <source>
        <dbReference type="SAM" id="Phobius"/>
    </source>
</evidence>
<dbReference type="SMART" id="SM00304">
    <property type="entry name" value="HAMP"/>
    <property type="match status" value="1"/>
</dbReference>
<dbReference type="GO" id="GO:0007165">
    <property type="term" value="P:signal transduction"/>
    <property type="evidence" value="ECO:0007669"/>
    <property type="project" value="UniProtKB-KW"/>
</dbReference>
<comment type="similarity">
    <text evidence="6">Belongs to the methyl-accepting chemotaxis (MCP) protein family.</text>
</comment>
<dbReference type="Gene3D" id="1.10.287.950">
    <property type="entry name" value="Methyl-accepting chemotaxis protein"/>
    <property type="match status" value="1"/>
</dbReference>
<accession>A0A1R4LN49</accession>
<comment type="subcellular location">
    <subcellularLocation>
        <location evidence="1">Membrane</location>
        <topology evidence="1">Multi-pass membrane protein</topology>
    </subcellularLocation>
</comment>
<organism evidence="11 12">
    <name type="scientific">Vibrio ruber (strain DSM 16370 / JCM 11486 / BCRC 17186 / CECT 7878 / LMG 23124 / VR1)</name>
    <dbReference type="NCBI Taxonomy" id="1123498"/>
    <lineage>
        <taxon>Bacteria</taxon>
        <taxon>Pseudomonadati</taxon>
        <taxon>Pseudomonadota</taxon>
        <taxon>Gammaproteobacteria</taxon>
        <taxon>Vibrionales</taxon>
        <taxon>Vibrionaceae</taxon>
        <taxon>Vibrio</taxon>
    </lineage>
</organism>
<evidence type="ECO:0000256" key="4">
    <source>
        <dbReference type="ARBA" id="ARBA00023136"/>
    </source>
</evidence>
<evidence type="ECO:0000256" key="5">
    <source>
        <dbReference type="ARBA" id="ARBA00023224"/>
    </source>
</evidence>
<dbReference type="InterPro" id="IPR004089">
    <property type="entry name" value="MCPsignal_dom"/>
</dbReference>
<dbReference type="STRING" id="1123498.VR7878_02600"/>
<evidence type="ECO:0000259" key="9">
    <source>
        <dbReference type="PROSITE" id="PS50111"/>
    </source>
</evidence>
<proteinExistence type="inferred from homology"/>
<dbReference type="EMBL" id="FULE01000034">
    <property type="protein sequence ID" value="SJN58010.1"/>
    <property type="molecule type" value="Genomic_DNA"/>
</dbReference>
<evidence type="ECO:0000256" key="7">
    <source>
        <dbReference type="PROSITE-ProRule" id="PRU00284"/>
    </source>
</evidence>
<feature type="transmembrane region" description="Helical" evidence="8">
    <location>
        <begin position="7"/>
        <end position="25"/>
    </location>
</feature>
<sequence>MMKISSKLYLSISVLISLVVINYWISYSGISKLINAIEFVTGPAWSTADGAMEGTIGLQGQLIQLQRFASGEVSRDKTLEALNEHTALTTESFQRLKEAGLIEPDKTRQLDIYLTEFETSKNALLNASDNAQSGALKTLLAQFDAMQEFIGHLEESGDEKVEKTAIALESTTASIKNYSLIVLIAAILIAIAVVMTVKTLVLKPLHFMITRIASLGSSNGNLNMKLDVKSNDEIGQLAGHINHFIDVVFKIVNQVSDTMQNTTRLADSIGDNLQQIDERARRQNHDTNEVASSIQDMSLSLNEVAESASQTLLSATQVQERSATGQKTLESTVKSLDEVVSSMTQASSVISTLEEDGQNIGSVLEVIRSIAEQTNLLALNAAIEAARAGESGRGFAVVADEVRNLANRTHTSTIEIQTVVERIQKGSSSAANAMRDSQELTGKVSSEAQSAMVLFDEIISAINDFSRSNQEITAKTHEQSQSSLHLNQQIESIASNASENADLTRASVTVKEQLLAQVDALKLQIQRFGV</sequence>
<dbReference type="GO" id="GO:0016020">
    <property type="term" value="C:membrane"/>
    <property type="evidence" value="ECO:0007669"/>
    <property type="project" value="UniProtKB-SubCell"/>
</dbReference>
<dbReference type="PROSITE" id="PS50111">
    <property type="entry name" value="CHEMOTAXIS_TRANSDUC_2"/>
    <property type="match status" value="1"/>
</dbReference>
<evidence type="ECO:0000256" key="6">
    <source>
        <dbReference type="ARBA" id="ARBA00029447"/>
    </source>
</evidence>
<dbReference type="SMART" id="SM00283">
    <property type="entry name" value="MA"/>
    <property type="match status" value="1"/>
</dbReference>
<dbReference type="OrthoDB" id="2489132at2"/>
<reference evidence="12" key="1">
    <citation type="submission" date="2017-02" db="EMBL/GenBank/DDBJ databases">
        <authorList>
            <person name="Rodrigo-Torres L."/>
            <person name="Arahal R.D."/>
            <person name="Lucena T."/>
        </authorList>
    </citation>
    <scope>NUCLEOTIDE SEQUENCE [LARGE SCALE GENOMIC DNA]</scope>
    <source>
        <strain evidence="12">CECT 7878</strain>
    </source>
</reference>
<dbReference type="GO" id="GO:0006935">
    <property type="term" value="P:chemotaxis"/>
    <property type="evidence" value="ECO:0007669"/>
    <property type="project" value="InterPro"/>
</dbReference>
<dbReference type="FunFam" id="1.10.287.950:FF:000001">
    <property type="entry name" value="Methyl-accepting chemotaxis sensory transducer"/>
    <property type="match status" value="1"/>
</dbReference>
<keyword evidence="4 8" id="KW-0472">Membrane</keyword>
<evidence type="ECO:0000313" key="12">
    <source>
        <dbReference type="Proteomes" id="UP000188276"/>
    </source>
</evidence>
<dbReference type="PANTHER" id="PTHR32089:SF119">
    <property type="entry name" value="METHYL-ACCEPTING CHEMOTAXIS PROTEIN CTPL"/>
    <property type="match status" value="1"/>
</dbReference>
<dbReference type="Pfam" id="PF00015">
    <property type="entry name" value="MCPsignal"/>
    <property type="match status" value="1"/>
</dbReference>
<feature type="domain" description="Methyl-accepting transducer" evidence="9">
    <location>
        <begin position="258"/>
        <end position="494"/>
    </location>
</feature>
<dbReference type="GO" id="GO:0004888">
    <property type="term" value="F:transmembrane signaling receptor activity"/>
    <property type="evidence" value="ECO:0007669"/>
    <property type="project" value="InterPro"/>
</dbReference>
<keyword evidence="5 7" id="KW-0807">Transducer</keyword>
<dbReference type="Pfam" id="PF00672">
    <property type="entry name" value="HAMP"/>
    <property type="match status" value="1"/>
</dbReference>
<gene>
    <name evidence="11" type="primary">ctpH_2</name>
    <name evidence="11" type="ORF">VR7878_02600</name>
</gene>
<dbReference type="CDD" id="cd11386">
    <property type="entry name" value="MCP_signal"/>
    <property type="match status" value="1"/>
</dbReference>